<reference evidence="8 9" key="1">
    <citation type="submission" date="2016-12" db="EMBL/GenBank/DDBJ databases">
        <authorList>
            <person name="Song W.-J."/>
            <person name="Kurnit D.M."/>
        </authorList>
    </citation>
    <scope>NUCLEOTIDE SEQUENCE [LARGE SCALE GENOMIC DNA]</scope>
    <source>
        <strain evidence="8 9">IMCC3135</strain>
    </source>
</reference>
<keyword evidence="5 6" id="KW-0472">Membrane</keyword>
<evidence type="ECO:0000256" key="6">
    <source>
        <dbReference type="SAM" id="Phobius"/>
    </source>
</evidence>
<feature type="transmembrane region" description="Helical" evidence="6">
    <location>
        <begin position="230"/>
        <end position="252"/>
    </location>
</feature>
<feature type="transmembrane region" description="Helical" evidence="6">
    <location>
        <begin position="286"/>
        <end position="303"/>
    </location>
</feature>
<feature type="transmembrane region" description="Helical" evidence="6">
    <location>
        <begin position="24"/>
        <end position="43"/>
    </location>
</feature>
<evidence type="ECO:0000313" key="9">
    <source>
        <dbReference type="Proteomes" id="UP000250079"/>
    </source>
</evidence>
<organism evidence="8 9">
    <name type="scientific">Granulosicoccus antarcticus IMCC3135</name>
    <dbReference type="NCBI Taxonomy" id="1192854"/>
    <lineage>
        <taxon>Bacteria</taxon>
        <taxon>Pseudomonadati</taxon>
        <taxon>Pseudomonadota</taxon>
        <taxon>Gammaproteobacteria</taxon>
        <taxon>Chromatiales</taxon>
        <taxon>Granulosicoccaceae</taxon>
        <taxon>Granulosicoccus</taxon>
    </lineage>
</organism>
<feature type="domain" description="EamA" evidence="7">
    <location>
        <begin position="25"/>
        <end position="158"/>
    </location>
</feature>
<feature type="transmembrane region" description="Helical" evidence="6">
    <location>
        <begin position="144"/>
        <end position="161"/>
    </location>
</feature>
<keyword evidence="2" id="KW-1003">Cell membrane</keyword>
<sequence>MSISADVMGYQRLRSLPTPERRQLSAYVAMLVTVLIWAGFALTTRASGASALAFGDIAFLRALVPSLIFLPFLPSRIGMIRQAGIGNCTAMTVGAGVPFFWLAILGGSVTSAAHVGALIAGVVPIFVAGLSWLMTGVKPSRQAICALAIIFLGALFLIAPAGAQSHWMGVCALLLASLLWASYTIAMKRSRLDPIACGIVIALPSFGLITILLLTGIVASNWGNYTVAQALPFVLIQGIAVGVVASLTYAFAISQLSAGRCATLGSVAPALTVLLAVPVLNESLTLLTALAVITICAGVILFNKRRNLP</sequence>
<dbReference type="SUPFAM" id="SSF103481">
    <property type="entry name" value="Multidrug resistance efflux transporter EmrE"/>
    <property type="match status" value="2"/>
</dbReference>
<proteinExistence type="predicted"/>
<dbReference type="InterPro" id="IPR037185">
    <property type="entry name" value="EmrE-like"/>
</dbReference>
<comment type="subcellular location">
    <subcellularLocation>
        <location evidence="1">Cell membrane</location>
        <topology evidence="1">Multi-pass membrane protein</topology>
    </subcellularLocation>
</comment>
<feature type="transmembrane region" description="Helical" evidence="6">
    <location>
        <begin position="167"/>
        <end position="186"/>
    </location>
</feature>
<dbReference type="PANTHER" id="PTHR32322:SF18">
    <property type="entry name" value="S-ADENOSYLMETHIONINE_S-ADENOSYLHOMOCYSTEINE TRANSPORTER"/>
    <property type="match status" value="1"/>
</dbReference>
<dbReference type="EMBL" id="CP018632">
    <property type="protein sequence ID" value="ASJ72036.1"/>
    <property type="molecule type" value="Genomic_DNA"/>
</dbReference>
<feature type="transmembrane region" description="Helical" evidence="6">
    <location>
        <begin position="49"/>
        <end position="73"/>
    </location>
</feature>
<evidence type="ECO:0000259" key="7">
    <source>
        <dbReference type="Pfam" id="PF00892"/>
    </source>
</evidence>
<keyword evidence="3 6" id="KW-0812">Transmembrane</keyword>
<feature type="domain" description="EamA" evidence="7">
    <location>
        <begin position="168"/>
        <end position="303"/>
    </location>
</feature>
<name>A0A2Z2NL36_9GAMM</name>
<dbReference type="AlphaFoldDB" id="A0A2Z2NL36"/>
<evidence type="ECO:0000256" key="1">
    <source>
        <dbReference type="ARBA" id="ARBA00004651"/>
    </source>
</evidence>
<evidence type="ECO:0000256" key="4">
    <source>
        <dbReference type="ARBA" id="ARBA00022989"/>
    </source>
</evidence>
<feature type="transmembrane region" description="Helical" evidence="6">
    <location>
        <begin position="195"/>
        <end position="218"/>
    </location>
</feature>
<evidence type="ECO:0000313" key="8">
    <source>
        <dbReference type="EMBL" id="ASJ72036.1"/>
    </source>
</evidence>
<feature type="transmembrane region" description="Helical" evidence="6">
    <location>
        <begin position="85"/>
        <end position="106"/>
    </location>
</feature>
<keyword evidence="4 6" id="KW-1133">Transmembrane helix</keyword>
<dbReference type="GO" id="GO:0005886">
    <property type="term" value="C:plasma membrane"/>
    <property type="evidence" value="ECO:0007669"/>
    <property type="project" value="UniProtKB-SubCell"/>
</dbReference>
<dbReference type="Pfam" id="PF00892">
    <property type="entry name" value="EamA"/>
    <property type="match status" value="2"/>
</dbReference>
<accession>A0A2Z2NL36</accession>
<evidence type="ECO:0000256" key="5">
    <source>
        <dbReference type="ARBA" id="ARBA00023136"/>
    </source>
</evidence>
<evidence type="ECO:0000256" key="3">
    <source>
        <dbReference type="ARBA" id="ARBA00022692"/>
    </source>
</evidence>
<dbReference type="Proteomes" id="UP000250079">
    <property type="component" value="Chromosome"/>
</dbReference>
<evidence type="ECO:0000256" key="2">
    <source>
        <dbReference type="ARBA" id="ARBA00022475"/>
    </source>
</evidence>
<dbReference type="PANTHER" id="PTHR32322">
    <property type="entry name" value="INNER MEMBRANE TRANSPORTER"/>
    <property type="match status" value="1"/>
</dbReference>
<dbReference type="KEGG" id="gai:IMCC3135_09700"/>
<dbReference type="InterPro" id="IPR000620">
    <property type="entry name" value="EamA_dom"/>
</dbReference>
<gene>
    <name evidence="8" type="ORF">IMCC3135_09700</name>
</gene>
<protein>
    <recommendedName>
        <fullName evidence="7">EamA domain-containing protein</fullName>
    </recommendedName>
</protein>
<dbReference type="RefSeq" id="WP_205737981.1">
    <property type="nucleotide sequence ID" value="NZ_CP018632.1"/>
</dbReference>
<keyword evidence="9" id="KW-1185">Reference proteome</keyword>
<feature type="transmembrane region" description="Helical" evidence="6">
    <location>
        <begin position="112"/>
        <end position="132"/>
    </location>
</feature>
<feature type="transmembrane region" description="Helical" evidence="6">
    <location>
        <begin position="261"/>
        <end position="280"/>
    </location>
</feature>
<dbReference type="InterPro" id="IPR050638">
    <property type="entry name" value="AA-Vitamin_Transporters"/>
</dbReference>